<dbReference type="Gene3D" id="3.40.50.300">
    <property type="entry name" value="P-loop containing nucleotide triphosphate hydrolases"/>
    <property type="match status" value="2"/>
</dbReference>
<feature type="domain" description="Polyphosphate kinase-2-related" evidence="1">
    <location>
        <begin position="263"/>
        <end position="485"/>
    </location>
</feature>
<dbReference type="SUPFAM" id="SSF52540">
    <property type="entry name" value="P-loop containing nucleoside triphosphate hydrolases"/>
    <property type="match status" value="2"/>
</dbReference>
<keyword evidence="2" id="KW-0808">Transferase</keyword>
<dbReference type="PANTHER" id="PTHR34383:SF3">
    <property type="entry name" value="POLYPHOSPHATE:AMP PHOSPHOTRANSFERASE"/>
    <property type="match status" value="1"/>
</dbReference>
<evidence type="ECO:0000313" key="2">
    <source>
        <dbReference type="EMBL" id="NDL68260.1"/>
    </source>
</evidence>
<dbReference type="InterPro" id="IPR027417">
    <property type="entry name" value="P-loop_NTPase"/>
</dbReference>
<proteinExistence type="predicted"/>
<reference evidence="2 3" key="1">
    <citation type="submission" date="2020-01" db="EMBL/GenBank/DDBJ databases">
        <title>Anaeroalcalibacter tamaniensis gen. nov., sp. nov., moderately halophilic strictly anaerobic fermenter bacterium from mud volcano of Taman peninsula.</title>
        <authorList>
            <person name="Frolova A."/>
            <person name="Merkel A.Y."/>
            <person name="Slobodkin A.I."/>
        </authorList>
    </citation>
    <scope>NUCLEOTIDE SEQUENCE [LARGE SCALE GENOMIC DNA]</scope>
    <source>
        <strain evidence="2 3">F-3ap</strain>
    </source>
</reference>
<organism evidence="2 3">
    <name type="scientific">Anaerotalea alkaliphila</name>
    <dbReference type="NCBI Taxonomy" id="2662126"/>
    <lineage>
        <taxon>Bacteria</taxon>
        <taxon>Bacillati</taxon>
        <taxon>Bacillota</taxon>
        <taxon>Clostridia</taxon>
        <taxon>Eubacteriales</taxon>
        <taxon>Anaerotalea</taxon>
    </lineage>
</organism>
<dbReference type="PANTHER" id="PTHR34383">
    <property type="entry name" value="POLYPHOSPHATE:AMP PHOSPHOTRANSFERASE-RELATED"/>
    <property type="match status" value="1"/>
</dbReference>
<evidence type="ECO:0000313" key="3">
    <source>
        <dbReference type="Proteomes" id="UP000461585"/>
    </source>
</evidence>
<gene>
    <name evidence="2" type="ORF">GXN74_10955</name>
</gene>
<dbReference type="AlphaFoldDB" id="A0A7X5HX51"/>
<keyword evidence="3" id="KW-1185">Reference proteome</keyword>
<sequence length="490" mass="58036">MIGNYDFSGFENPYENFRTSELGEGLARTLRLARHHQVPVLVIVEGWESSGKGHVINELIRELDPRACKVSVFENPTDEERERPFLWRFWRRIPRKGHMAVFDRSFYFQVMHDLEKSRKSLERDIGDISSIERELYDDDMVVVKFFLHQKEKTQKKRIEELRKDPDRLFLLSERDEAQYDDYQGYLEHFDRILKQSDFPFSPWHVVSTEDQKSAAKMVIGLVEEKVREGIDRKLGKANGGRHPVREYVLGDRPLDRVDLGLSLEESDYEKELKKLQLEARKVAYRMYTKGIPGILVFEGMDAAGKGGAIARLTRWMDPRGYEVVSTAAPDGTERQYHYLWRFYRDFPGKGRIAIFDRSWYGRVMVERIEGFAAMEEWDRAYGEINDMERHLANAGALVLKFFLYIDKDEQLRRFEDRTREPDKVHKITDEDWRNREKWDAYLDAMNEMLVRTDTSWAPWIIVEGQDKRHARVKVLKEFIRQGEKMLEEKG</sequence>
<dbReference type="Proteomes" id="UP000461585">
    <property type="component" value="Unassembled WGS sequence"/>
</dbReference>
<name>A0A7X5HX51_9FIRM</name>
<feature type="domain" description="Polyphosphate kinase-2-related" evidence="1">
    <location>
        <begin position="20"/>
        <end position="224"/>
    </location>
</feature>
<dbReference type="Pfam" id="PF03976">
    <property type="entry name" value="PPK2"/>
    <property type="match status" value="2"/>
</dbReference>
<accession>A0A7X5HX51</accession>
<comment type="caution">
    <text evidence="2">The sequence shown here is derived from an EMBL/GenBank/DDBJ whole genome shotgun (WGS) entry which is preliminary data.</text>
</comment>
<evidence type="ECO:0000259" key="1">
    <source>
        <dbReference type="Pfam" id="PF03976"/>
    </source>
</evidence>
<dbReference type="InterPro" id="IPR022488">
    <property type="entry name" value="PPK2-related"/>
</dbReference>
<dbReference type="EMBL" id="JAAEEH010000032">
    <property type="protein sequence ID" value="NDL68260.1"/>
    <property type="molecule type" value="Genomic_DNA"/>
</dbReference>
<protein>
    <submittedName>
        <fullName evidence="2">Phosphate--AMP phosphotransferase</fullName>
    </submittedName>
</protein>
<dbReference type="GO" id="GO:0016740">
    <property type="term" value="F:transferase activity"/>
    <property type="evidence" value="ECO:0007669"/>
    <property type="project" value="UniProtKB-KW"/>
</dbReference>
<dbReference type="RefSeq" id="WP_162370983.1">
    <property type="nucleotide sequence ID" value="NZ_JAAEEH010000032.1"/>
</dbReference>